<evidence type="ECO:0000313" key="4">
    <source>
        <dbReference type="Proteomes" id="UP001201449"/>
    </source>
</evidence>
<keyword evidence="4" id="KW-1185">Reference proteome</keyword>
<proteinExistence type="inferred from homology"/>
<name>A0ABS9BXX1_9BACT</name>
<dbReference type="InterPro" id="IPR036291">
    <property type="entry name" value="NAD(P)-bd_dom_sf"/>
</dbReference>
<dbReference type="Gene3D" id="3.40.50.720">
    <property type="entry name" value="NAD(P)-binding Rossmann-like Domain"/>
    <property type="match status" value="1"/>
</dbReference>
<dbReference type="Proteomes" id="UP001201449">
    <property type="component" value="Unassembled WGS sequence"/>
</dbReference>
<dbReference type="PRINTS" id="PR00080">
    <property type="entry name" value="SDRFAMILY"/>
</dbReference>
<keyword evidence="2" id="KW-0560">Oxidoreductase</keyword>
<comment type="similarity">
    <text evidence="1">Belongs to the short-chain dehydrogenases/reductases (SDR) family.</text>
</comment>
<accession>A0ABS9BXX1</accession>
<dbReference type="CDD" id="cd05233">
    <property type="entry name" value="SDR_c"/>
    <property type="match status" value="1"/>
</dbReference>
<dbReference type="SUPFAM" id="SSF51735">
    <property type="entry name" value="NAD(P)-binding Rossmann-fold domains"/>
    <property type="match status" value="1"/>
</dbReference>
<reference evidence="3 4" key="1">
    <citation type="submission" date="2022-01" db="EMBL/GenBank/DDBJ databases">
        <title>Mariniradius saccharolyticus sp. nov., isolated from sediment of a river.</title>
        <authorList>
            <person name="Liu H."/>
        </authorList>
    </citation>
    <scope>NUCLEOTIDE SEQUENCE [LARGE SCALE GENOMIC DNA]</scope>
    <source>
        <strain evidence="3 4">RY-2</strain>
    </source>
</reference>
<dbReference type="EMBL" id="JAKEVZ010000010">
    <property type="protein sequence ID" value="MCF1752180.1"/>
    <property type="molecule type" value="Genomic_DNA"/>
</dbReference>
<dbReference type="RefSeq" id="WP_234862085.1">
    <property type="nucleotide sequence ID" value="NZ_JAKEVZ010000010.1"/>
</dbReference>
<evidence type="ECO:0000256" key="1">
    <source>
        <dbReference type="ARBA" id="ARBA00006484"/>
    </source>
</evidence>
<evidence type="ECO:0000313" key="3">
    <source>
        <dbReference type="EMBL" id="MCF1752180.1"/>
    </source>
</evidence>
<organism evidence="3 4">
    <name type="scientific">Mariniradius sediminis</name>
    <dbReference type="NCBI Taxonomy" id="2909237"/>
    <lineage>
        <taxon>Bacteria</taxon>
        <taxon>Pseudomonadati</taxon>
        <taxon>Bacteroidota</taxon>
        <taxon>Cytophagia</taxon>
        <taxon>Cytophagales</taxon>
        <taxon>Cyclobacteriaceae</taxon>
        <taxon>Mariniradius</taxon>
    </lineage>
</organism>
<dbReference type="PRINTS" id="PR00081">
    <property type="entry name" value="GDHRDH"/>
</dbReference>
<dbReference type="Pfam" id="PF13561">
    <property type="entry name" value="adh_short_C2"/>
    <property type="match status" value="1"/>
</dbReference>
<dbReference type="InterPro" id="IPR002347">
    <property type="entry name" value="SDR_fam"/>
</dbReference>
<evidence type="ECO:0000256" key="2">
    <source>
        <dbReference type="ARBA" id="ARBA00023002"/>
    </source>
</evidence>
<dbReference type="PANTHER" id="PTHR24321">
    <property type="entry name" value="DEHYDROGENASES, SHORT CHAIN"/>
    <property type="match status" value="1"/>
</dbReference>
<sequence>MNLHLSDKVFLISGGAKGIGGAISRLIAEEGGIPVMIDPSEKEGSALVKEFGQIGAKSLHIQKRLQSPQDADEAVKFALAAFGRIDGVVNNAGANDGVGLENGNPEAFRKSVESNLGHYYDLVHYALPALKVSKGSIVNISSKTAITGQGNTSGYTAAKGGQLSLTREWAVEMLPYGIRVNAVIPAEVMTPLYQKWLNTFPNPEDKLGEISRRVPLERRMTKPEEIANMVVFLLSGRSAHTTGQHIFVDGGYTHLDRVV</sequence>
<protein>
    <submittedName>
        <fullName evidence="3">SDR family oxidoreductase</fullName>
    </submittedName>
</protein>
<dbReference type="NCBIfam" id="NF006384">
    <property type="entry name" value="PRK08628.1"/>
    <property type="match status" value="1"/>
</dbReference>
<gene>
    <name evidence="3" type="ORF">L0U89_14050</name>
</gene>
<dbReference type="PANTHER" id="PTHR24321:SF8">
    <property type="entry name" value="ESTRADIOL 17-BETA-DEHYDROGENASE 8-RELATED"/>
    <property type="match status" value="1"/>
</dbReference>
<comment type="caution">
    <text evidence="3">The sequence shown here is derived from an EMBL/GenBank/DDBJ whole genome shotgun (WGS) entry which is preliminary data.</text>
</comment>